<dbReference type="STRING" id="405444.ABB26_11280"/>
<dbReference type="Gene3D" id="3.40.50.10540">
    <property type="entry name" value="Crotonobetainyl-coa:carnitine coa-transferase, domain 1"/>
    <property type="match status" value="1"/>
</dbReference>
<evidence type="ECO:0000256" key="1">
    <source>
        <dbReference type="ARBA" id="ARBA00022679"/>
    </source>
</evidence>
<dbReference type="EMBL" id="LDJI01000020">
    <property type="protein sequence ID" value="KRG63776.1"/>
    <property type="molecule type" value="Genomic_DNA"/>
</dbReference>
<reference evidence="2 3" key="1">
    <citation type="submission" date="2015-05" db="EMBL/GenBank/DDBJ databases">
        <title>Genome sequencing and analysis of members of genus Stenotrophomonas.</title>
        <authorList>
            <person name="Patil P.P."/>
            <person name="Midha S."/>
            <person name="Patil P.B."/>
        </authorList>
    </citation>
    <scope>NUCLEOTIDE SEQUENCE [LARGE SCALE GENOMIC DNA]</scope>
    <source>
        <strain evidence="2 3">DSM 18929</strain>
    </source>
</reference>
<name>A0A0R0C2V3_9GAMM</name>
<gene>
    <name evidence="2" type="ORF">ABB26_11280</name>
</gene>
<keyword evidence="3" id="KW-1185">Reference proteome</keyword>
<sequence length="415" mass="44267">MCRVVAEMKLLEGVRVLDLSRILAGPWATQVLADFGADVIKVERPGVGDDTRSWGPPYLKDADGNDSTESAYYLCANRGKRSVAIDFTTTEGQVLIRELLARCDVLVENYKVGGLKKYGLDFASVHTINPSLVYCSITGYGQDGPYAKRAGYDAAIQAIGGLMSVTGEPDGSPGAGPQKVGVAATDLMTGMYAASAILAALRHAERTGIGQQIDLALLDTQVAWLANQASNYLIGGVVPTRQGTAHPNIVPYQVMPASDGYFMLAVGNDGQFARLCEVIGEPQLAGDPRYATNNARVAHRGELVPYLQQRLSMRPAAHWLAALEQAVVPANPVNRIDQVFDDPQVQARGLRIELPHVGGGNVAMVRNPLKFSATPLQYTQAAPVLGQHTAQVLDEVLALDAARLQQLQALGVIGG</sequence>
<dbReference type="PATRIC" id="fig|405444.3.peg.1342"/>
<dbReference type="Proteomes" id="UP000050864">
    <property type="component" value="Unassembled WGS sequence"/>
</dbReference>
<dbReference type="AlphaFoldDB" id="A0A0R0C2V3"/>
<dbReference type="InterPro" id="IPR044855">
    <property type="entry name" value="CoA-Trfase_III_dom3_sf"/>
</dbReference>
<evidence type="ECO:0000313" key="3">
    <source>
        <dbReference type="Proteomes" id="UP000050864"/>
    </source>
</evidence>
<keyword evidence="1 2" id="KW-0808">Transferase</keyword>
<dbReference type="InterPro" id="IPR023606">
    <property type="entry name" value="CoA-Trfase_III_dom_1_sf"/>
</dbReference>
<dbReference type="PANTHER" id="PTHR48207:SF3">
    <property type="entry name" value="SUCCINATE--HYDROXYMETHYLGLUTARATE COA-TRANSFERASE"/>
    <property type="match status" value="1"/>
</dbReference>
<dbReference type="InterPro" id="IPR003673">
    <property type="entry name" value="CoA-Trfase_fam_III"/>
</dbReference>
<dbReference type="Gene3D" id="3.30.1540.10">
    <property type="entry name" value="formyl-coa transferase, domain 3"/>
    <property type="match status" value="1"/>
</dbReference>
<evidence type="ECO:0000313" key="2">
    <source>
        <dbReference type="EMBL" id="KRG63776.1"/>
    </source>
</evidence>
<dbReference type="PANTHER" id="PTHR48207">
    <property type="entry name" value="SUCCINATE--HYDROXYMETHYLGLUTARATE COA-TRANSFERASE"/>
    <property type="match status" value="1"/>
</dbReference>
<accession>A0A0R0C2V3</accession>
<dbReference type="SUPFAM" id="SSF89796">
    <property type="entry name" value="CoA-transferase family III (CaiB/BaiF)"/>
    <property type="match status" value="1"/>
</dbReference>
<comment type="caution">
    <text evidence="2">The sequence shown here is derived from an EMBL/GenBank/DDBJ whole genome shotgun (WGS) entry which is preliminary data.</text>
</comment>
<dbReference type="Pfam" id="PF02515">
    <property type="entry name" value="CoA_transf_3"/>
    <property type="match status" value="1"/>
</dbReference>
<dbReference type="InterPro" id="IPR050483">
    <property type="entry name" value="CoA-transferase_III_domain"/>
</dbReference>
<dbReference type="GO" id="GO:0008410">
    <property type="term" value="F:CoA-transferase activity"/>
    <property type="evidence" value="ECO:0007669"/>
    <property type="project" value="TreeGrafter"/>
</dbReference>
<protein>
    <submittedName>
        <fullName evidence="2">CoA-transferase</fullName>
    </submittedName>
</protein>
<organism evidence="2 3">
    <name type="scientific">Stenotrophomonas humi</name>
    <dbReference type="NCBI Taxonomy" id="405444"/>
    <lineage>
        <taxon>Bacteria</taxon>
        <taxon>Pseudomonadati</taxon>
        <taxon>Pseudomonadota</taxon>
        <taxon>Gammaproteobacteria</taxon>
        <taxon>Lysobacterales</taxon>
        <taxon>Lysobacteraceae</taxon>
        <taxon>Stenotrophomonas</taxon>
    </lineage>
</organism>
<proteinExistence type="predicted"/>